<sequence>MLRPSRNILLQLNVLTASFALNIALLGVGGNNKMSFYLPFPRFWQRPLVVFSPTPAGRRFGHARTIPLLVLLDGALLALLGAAAVNSSSWLRVPTPFSTYVTGVDLPKDFVEFADHADKKSPETCVVLRPGGEARNGLLFVIGDSHADMLKPRFVQLATKNGRPEFHGYLTMYLNPGNVTHGASTPVCCAYAGLPCTEQSIDDVEAILSNFSSALQELRALGNQVFVADQSPQSGRQNPNMWLNGGDGVVPPPLSRAEYNALHAWLLTRNAHGCDVSQCDAR</sequence>
<protein>
    <recommendedName>
        <fullName evidence="4">SGNH domain-containing protein</fullName>
    </recommendedName>
</protein>
<evidence type="ECO:0000313" key="3">
    <source>
        <dbReference type="Proteomes" id="UP000030762"/>
    </source>
</evidence>
<accession>T0SH33</accession>
<evidence type="ECO:0008006" key="4">
    <source>
        <dbReference type="Google" id="ProtNLM"/>
    </source>
</evidence>
<name>T0SH33_SAPDV</name>
<evidence type="ECO:0000313" key="2">
    <source>
        <dbReference type="EMBL" id="EQC42287.1"/>
    </source>
</evidence>
<dbReference type="AlphaFoldDB" id="T0SH33"/>
<evidence type="ECO:0000256" key="1">
    <source>
        <dbReference type="SAM" id="Phobius"/>
    </source>
</evidence>
<keyword evidence="1" id="KW-1133">Transmembrane helix</keyword>
<organism evidence="2 3">
    <name type="scientific">Saprolegnia diclina (strain VS20)</name>
    <dbReference type="NCBI Taxonomy" id="1156394"/>
    <lineage>
        <taxon>Eukaryota</taxon>
        <taxon>Sar</taxon>
        <taxon>Stramenopiles</taxon>
        <taxon>Oomycota</taxon>
        <taxon>Saprolegniomycetes</taxon>
        <taxon>Saprolegniales</taxon>
        <taxon>Saprolegniaceae</taxon>
        <taxon>Saprolegnia</taxon>
    </lineage>
</organism>
<dbReference type="OrthoDB" id="10591404at2759"/>
<gene>
    <name evidence="2" type="ORF">SDRG_00026</name>
</gene>
<dbReference type="InParanoid" id="T0SH33"/>
<proteinExistence type="predicted"/>
<feature type="transmembrane region" description="Helical" evidence="1">
    <location>
        <begin position="12"/>
        <end position="30"/>
    </location>
</feature>
<dbReference type="GeneID" id="19940753"/>
<keyword evidence="3" id="KW-1185">Reference proteome</keyword>
<dbReference type="EMBL" id="JH767132">
    <property type="protein sequence ID" value="EQC42287.1"/>
    <property type="molecule type" value="Genomic_DNA"/>
</dbReference>
<dbReference type="RefSeq" id="XP_008603710.1">
    <property type="nucleotide sequence ID" value="XM_008605488.1"/>
</dbReference>
<keyword evidence="1" id="KW-0812">Transmembrane</keyword>
<keyword evidence="1" id="KW-0472">Membrane</keyword>
<reference evidence="2 3" key="1">
    <citation type="submission" date="2012-04" db="EMBL/GenBank/DDBJ databases">
        <title>The Genome Sequence of Saprolegnia declina VS20.</title>
        <authorList>
            <consortium name="The Broad Institute Genome Sequencing Platform"/>
            <person name="Russ C."/>
            <person name="Nusbaum C."/>
            <person name="Tyler B."/>
            <person name="van West P."/>
            <person name="Dieguez-Uribeondo J."/>
            <person name="de Bruijn I."/>
            <person name="Tripathy S."/>
            <person name="Jiang R."/>
            <person name="Young S.K."/>
            <person name="Zeng Q."/>
            <person name="Gargeya S."/>
            <person name="Fitzgerald M."/>
            <person name="Haas B."/>
            <person name="Abouelleil A."/>
            <person name="Alvarado L."/>
            <person name="Arachchi H.M."/>
            <person name="Berlin A."/>
            <person name="Chapman S.B."/>
            <person name="Goldberg J."/>
            <person name="Griggs A."/>
            <person name="Gujja S."/>
            <person name="Hansen M."/>
            <person name="Howarth C."/>
            <person name="Imamovic A."/>
            <person name="Larimer J."/>
            <person name="McCowen C."/>
            <person name="Montmayeur A."/>
            <person name="Murphy C."/>
            <person name="Neiman D."/>
            <person name="Pearson M."/>
            <person name="Priest M."/>
            <person name="Roberts A."/>
            <person name="Saif S."/>
            <person name="Shea T."/>
            <person name="Sisk P."/>
            <person name="Sykes S."/>
            <person name="Wortman J."/>
            <person name="Nusbaum C."/>
            <person name="Birren B."/>
        </authorList>
    </citation>
    <scope>NUCLEOTIDE SEQUENCE [LARGE SCALE GENOMIC DNA]</scope>
    <source>
        <strain evidence="2 3">VS20</strain>
    </source>
</reference>
<dbReference type="Proteomes" id="UP000030762">
    <property type="component" value="Unassembled WGS sequence"/>
</dbReference>
<dbReference type="VEuPathDB" id="FungiDB:SDRG_00026"/>